<proteinExistence type="predicted"/>
<reference evidence="1 2" key="1">
    <citation type="journal article" date="2016" name="Nat. Commun.">
        <title>Ectomycorrhizal ecology is imprinted in the genome of the dominant symbiotic fungus Cenococcum geophilum.</title>
        <authorList>
            <consortium name="DOE Joint Genome Institute"/>
            <person name="Peter M."/>
            <person name="Kohler A."/>
            <person name="Ohm R.A."/>
            <person name="Kuo A."/>
            <person name="Krutzmann J."/>
            <person name="Morin E."/>
            <person name="Arend M."/>
            <person name="Barry K.W."/>
            <person name="Binder M."/>
            <person name="Choi C."/>
            <person name="Clum A."/>
            <person name="Copeland A."/>
            <person name="Grisel N."/>
            <person name="Haridas S."/>
            <person name="Kipfer T."/>
            <person name="LaButti K."/>
            <person name="Lindquist E."/>
            <person name="Lipzen A."/>
            <person name="Maire R."/>
            <person name="Meier B."/>
            <person name="Mihaltcheva S."/>
            <person name="Molinier V."/>
            <person name="Murat C."/>
            <person name="Poggeler S."/>
            <person name="Quandt C.A."/>
            <person name="Sperisen C."/>
            <person name="Tritt A."/>
            <person name="Tisserant E."/>
            <person name="Crous P.W."/>
            <person name="Henrissat B."/>
            <person name="Nehls U."/>
            <person name="Egli S."/>
            <person name="Spatafora J.W."/>
            <person name="Grigoriev I.V."/>
            <person name="Martin F.M."/>
        </authorList>
    </citation>
    <scope>NUCLEOTIDE SEQUENCE [LARGE SCALE GENOMIC DNA]</scope>
    <source>
        <strain evidence="1 2">CBS 459.81</strain>
    </source>
</reference>
<dbReference type="EMBL" id="KV745763">
    <property type="protein sequence ID" value="OCK73473.1"/>
    <property type="molecule type" value="Genomic_DNA"/>
</dbReference>
<evidence type="ECO:0000313" key="2">
    <source>
        <dbReference type="Proteomes" id="UP000250266"/>
    </source>
</evidence>
<keyword evidence="2" id="KW-1185">Reference proteome</keyword>
<name>A0A8E2J8P9_9PEZI</name>
<protein>
    <submittedName>
        <fullName evidence="1">Uncharacterized protein</fullName>
    </submittedName>
</protein>
<dbReference type="Proteomes" id="UP000250266">
    <property type="component" value="Unassembled WGS sequence"/>
</dbReference>
<sequence length="153" mass="17719">MFGRLWTAPSLVAGPRIYSISSHRNFGSTSHHFATSRLRSSARRSTRWRWDIFAVELPSKSILLVGINIPPKIYIYQNTHTQSTYNSGTYVRESLEFLRVAFKHHRSWNFPVVFSAGHWLYFKQSIKRKSKTSLSSNFENCFKTLEGQLNGCV</sequence>
<organism evidence="1 2">
    <name type="scientific">Lepidopterella palustris CBS 459.81</name>
    <dbReference type="NCBI Taxonomy" id="1314670"/>
    <lineage>
        <taxon>Eukaryota</taxon>
        <taxon>Fungi</taxon>
        <taxon>Dikarya</taxon>
        <taxon>Ascomycota</taxon>
        <taxon>Pezizomycotina</taxon>
        <taxon>Dothideomycetes</taxon>
        <taxon>Pleosporomycetidae</taxon>
        <taxon>Mytilinidiales</taxon>
        <taxon>Argynnaceae</taxon>
        <taxon>Lepidopterella</taxon>
    </lineage>
</organism>
<evidence type="ECO:0000313" key="1">
    <source>
        <dbReference type="EMBL" id="OCK73473.1"/>
    </source>
</evidence>
<gene>
    <name evidence="1" type="ORF">K432DRAFT_234021</name>
</gene>
<dbReference type="AlphaFoldDB" id="A0A8E2J8P9"/>
<accession>A0A8E2J8P9</accession>